<name>A0A8S2YSR5_9BILA</name>
<gene>
    <name evidence="1" type="ORF">BYL167_LOCUS39287</name>
    <name evidence="2" type="ORF">GIL414_LOCUS47147</name>
</gene>
<accession>A0A8S2YSR5</accession>
<evidence type="ECO:0000313" key="2">
    <source>
        <dbReference type="EMBL" id="CAF4800739.1"/>
    </source>
</evidence>
<comment type="caution">
    <text evidence="1">The sequence shown here is derived from an EMBL/GenBank/DDBJ whole genome shotgun (WGS) entry which is preliminary data.</text>
</comment>
<proteinExistence type="predicted"/>
<sequence length="81" mass="8662">CLAVIDGQPLDIVCAADGFPRPALDISLDKNGITPTIMALASGIQAPTIVTNQFKASVYETYRILDLTPLDNGRNVTCRVD</sequence>
<protein>
    <submittedName>
        <fullName evidence="1">Uncharacterized protein</fullName>
    </submittedName>
</protein>
<dbReference type="AlphaFoldDB" id="A0A8S2YSR5"/>
<dbReference type="Proteomes" id="UP000681967">
    <property type="component" value="Unassembled WGS sequence"/>
</dbReference>
<dbReference type="EMBL" id="CAJOBJ010149813">
    <property type="protein sequence ID" value="CAF4800739.1"/>
    <property type="molecule type" value="Genomic_DNA"/>
</dbReference>
<reference evidence="1" key="1">
    <citation type="submission" date="2021-02" db="EMBL/GenBank/DDBJ databases">
        <authorList>
            <person name="Nowell W R."/>
        </authorList>
    </citation>
    <scope>NUCLEOTIDE SEQUENCE</scope>
</reference>
<feature type="non-terminal residue" evidence="1">
    <location>
        <position position="1"/>
    </location>
</feature>
<organism evidence="1 3">
    <name type="scientific">Rotaria magnacalcarata</name>
    <dbReference type="NCBI Taxonomy" id="392030"/>
    <lineage>
        <taxon>Eukaryota</taxon>
        <taxon>Metazoa</taxon>
        <taxon>Spiralia</taxon>
        <taxon>Gnathifera</taxon>
        <taxon>Rotifera</taxon>
        <taxon>Eurotatoria</taxon>
        <taxon>Bdelloidea</taxon>
        <taxon>Philodinida</taxon>
        <taxon>Philodinidae</taxon>
        <taxon>Rotaria</taxon>
    </lineage>
</organism>
<evidence type="ECO:0000313" key="3">
    <source>
        <dbReference type="Proteomes" id="UP000681967"/>
    </source>
</evidence>
<dbReference type="Proteomes" id="UP000681720">
    <property type="component" value="Unassembled WGS sequence"/>
</dbReference>
<dbReference type="EMBL" id="CAJOBH010094118">
    <property type="protein sequence ID" value="CAF4580595.1"/>
    <property type="molecule type" value="Genomic_DNA"/>
</dbReference>
<evidence type="ECO:0000313" key="1">
    <source>
        <dbReference type="EMBL" id="CAF4580595.1"/>
    </source>
</evidence>
<feature type="non-terminal residue" evidence="1">
    <location>
        <position position="81"/>
    </location>
</feature>